<feature type="chain" id="PRO_5004172153" description="DUF4148 domain-containing protein" evidence="1">
    <location>
        <begin position="22"/>
        <end position="102"/>
    </location>
</feature>
<gene>
    <name evidence="2" type="ORF">FP2506_16834</name>
</gene>
<dbReference type="EMBL" id="AATP01000002">
    <property type="protein sequence ID" value="EAU42118.1"/>
    <property type="molecule type" value="Genomic_DNA"/>
</dbReference>
<dbReference type="Proteomes" id="UP000004310">
    <property type="component" value="Unassembled WGS sequence"/>
</dbReference>
<dbReference type="HOGENOM" id="CLU_2273278_0_0_5"/>
<evidence type="ECO:0000256" key="1">
    <source>
        <dbReference type="SAM" id="SignalP"/>
    </source>
</evidence>
<sequence length="102" mass="10924">MQRFILAAAAALVAVSGSVTLAEANPKIPGSEATVRALEEQARSAIARSNGLAESRDTTLSDELTFGYPARAPAKYKVLVPGSDYFRDQAEEEEREAIARGR</sequence>
<comment type="caution">
    <text evidence="2">The sequence shown here is derived from an EMBL/GenBank/DDBJ whole genome shotgun (WGS) entry which is preliminary data.</text>
</comment>
<accession>Q0G2R3</accession>
<reference evidence="2 3" key="1">
    <citation type="journal article" date="2010" name="J. Bacteriol.">
        <title>Genome sequence of Fulvimarina pelagi HTCC2506T, a Mn(II)-oxidizing alphaproteobacterium possessing an aerobic anoxygenic photosynthetic gene cluster and Xanthorhodopsin.</title>
        <authorList>
            <person name="Kang I."/>
            <person name="Oh H.M."/>
            <person name="Lim S.I."/>
            <person name="Ferriera S."/>
            <person name="Giovannoni S.J."/>
            <person name="Cho J.C."/>
        </authorList>
    </citation>
    <scope>NUCLEOTIDE SEQUENCE [LARGE SCALE GENOMIC DNA]</scope>
    <source>
        <strain evidence="2 3">HTCC2506</strain>
    </source>
</reference>
<feature type="signal peptide" evidence="1">
    <location>
        <begin position="1"/>
        <end position="21"/>
    </location>
</feature>
<keyword evidence="1" id="KW-0732">Signal</keyword>
<protein>
    <recommendedName>
        <fullName evidence="4">DUF4148 domain-containing protein</fullName>
    </recommendedName>
</protein>
<keyword evidence="3" id="KW-1185">Reference proteome</keyword>
<name>Q0G2R3_9HYPH</name>
<evidence type="ECO:0000313" key="3">
    <source>
        <dbReference type="Proteomes" id="UP000004310"/>
    </source>
</evidence>
<proteinExistence type="predicted"/>
<dbReference type="RefSeq" id="WP_007068486.1">
    <property type="nucleotide sequence ID" value="NZ_DS022272.1"/>
</dbReference>
<dbReference type="AlphaFoldDB" id="Q0G2R3"/>
<organism evidence="2 3">
    <name type="scientific">Fulvimarina pelagi HTCC2506</name>
    <dbReference type="NCBI Taxonomy" id="314231"/>
    <lineage>
        <taxon>Bacteria</taxon>
        <taxon>Pseudomonadati</taxon>
        <taxon>Pseudomonadota</taxon>
        <taxon>Alphaproteobacteria</taxon>
        <taxon>Hyphomicrobiales</taxon>
        <taxon>Aurantimonadaceae</taxon>
        <taxon>Fulvimarina</taxon>
    </lineage>
</organism>
<evidence type="ECO:0008006" key="4">
    <source>
        <dbReference type="Google" id="ProtNLM"/>
    </source>
</evidence>
<evidence type="ECO:0000313" key="2">
    <source>
        <dbReference type="EMBL" id="EAU42118.1"/>
    </source>
</evidence>